<sequence>MSNAPKVDAADDLYDRDGYAWSKREADLLRQGRFAEIDIANVVEEIESVGRSELRAIVSSYRLIAMHLLKWQHQPERRTRSWRNTINRERGTLEIDEAKNLSLAARPLPLIDQAYRTARKDAADETGLPLSTFPETCPYTAEELRSRDFLPE</sequence>
<dbReference type="Gene3D" id="1.20.1220.20">
    <property type="entry name" value="Uncharcterised protein PF01724"/>
    <property type="match status" value="1"/>
</dbReference>
<gene>
    <name evidence="1" type="ORF">LZD57_02175</name>
</gene>
<keyword evidence="2" id="KW-1185">Reference proteome</keyword>
<dbReference type="Pfam" id="PF01724">
    <property type="entry name" value="DUF29"/>
    <property type="match status" value="1"/>
</dbReference>
<dbReference type="EMBL" id="JAJUWU010000002">
    <property type="protein sequence ID" value="MCE7026787.1"/>
    <property type="molecule type" value="Genomic_DNA"/>
</dbReference>
<reference evidence="1" key="1">
    <citation type="submission" date="2022-01" db="EMBL/GenBank/DDBJ databases">
        <title>Jiella avicenniae sp. nov., a novel endophytic bacterium isolated from bark of Avicennia marina.</title>
        <authorList>
            <person name="Tuo L."/>
        </authorList>
    </citation>
    <scope>NUCLEOTIDE SEQUENCE</scope>
    <source>
        <strain evidence="1">CBK1P-4</strain>
    </source>
</reference>
<dbReference type="PANTHER" id="PTHR34235:SF1">
    <property type="entry name" value="SLR0416 PROTEIN"/>
    <property type="match status" value="1"/>
</dbReference>
<dbReference type="InterPro" id="IPR002636">
    <property type="entry name" value="DUF29"/>
</dbReference>
<dbReference type="Proteomes" id="UP001139035">
    <property type="component" value="Unassembled WGS sequence"/>
</dbReference>
<protein>
    <submittedName>
        <fullName evidence="1">DUF29 domain-containing protein</fullName>
    </submittedName>
</protein>
<accession>A0A9X1T378</accession>
<evidence type="ECO:0000313" key="2">
    <source>
        <dbReference type="Proteomes" id="UP001139035"/>
    </source>
</evidence>
<dbReference type="PANTHER" id="PTHR34235">
    <property type="entry name" value="SLR1203 PROTEIN-RELATED"/>
    <property type="match status" value="1"/>
</dbReference>
<comment type="caution">
    <text evidence="1">The sequence shown here is derived from an EMBL/GenBank/DDBJ whole genome shotgun (WGS) entry which is preliminary data.</text>
</comment>
<organism evidence="1 2">
    <name type="scientific">Jiella avicenniae</name>
    <dbReference type="NCBI Taxonomy" id="2907202"/>
    <lineage>
        <taxon>Bacteria</taxon>
        <taxon>Pseudomonadati</taxon>
        <taxon>Pseudomonadota</taxon>
        <taxon>Alphaproteobacteria</taxon>
        <taxon>Hyphomicrobiales</taxon>
        <taxon>Aurantimonadaceae</taxon>
        <taxon>Jiella</taxon>
    </lineage>
</organism>
<evidence type="ECO:0000313" key="1">
    <source>
        <dbReference type="EMBL" id="MCE7026787.1"/>
    </source>
</evidence>
<dbReference type="RefSeq" id="WP_233717487.1">
    <property type="nucleotide sequence ID" value="NZ_JAJUWU010000002.1"/>
</dbReference>
<name>A0A9X1T378_9HYPH</name>
<proteinExistence type="predicted"/>
<dbReference type="AlphaFoldDB" id="A0A9X1T378"/>